<dbReference type="RefSeq" id="WP_004982095.1">
    <property type="nucleotide sequence ID" value="NZ_KB849705.1"/>
</dbReference>
<sequence length="172" mass="19552">MNHNNSKTTVIQDFNGLSITIPTSIPKLVLILSTLILSFILYIGLYEDAKNYFSTIDYSDYFQIIIALGLVFIIVNFIRIWLWLLFGKEIIEITNQHLKMKNSILGISISKIIPISEITQVSVNSNPNKQQPGKILLHRGTKVIDLGNFIRAEESVYLVQLMNNKLDKIKAS</sequence>
<gene>
    <name evidence="2" type="ORF">F946_02160</name>
</gene>
<evidence type="ECO:0000313" key="3">
    <source>
        <dbReference type="Proteomes" id="UP000018444"/>
    </source>
</evidence>
<evidence type="ECO:0000256" key="1">
    <source>
        <dbReference type="SAM" id="Phobius"/>
    </source>
</evidence>
<organism evidence="2 3">
    <name type="scientific">Acinetobacter johnsonii ANC 3681</name>
    <dbReference type="NCBI Taxonomy" id="1217662"/>
    <lineage>
        <taxon>Bacteria</taxon>
        <taxon>Pseudomonadati</taxon>
        <taxon>Pseudomonadota</taxon>
        <taxon>Gammaproteobacteria</taxon>
        <taxon>Moraxellales</taxon>
        <taxon>Moraxellaceae</taxon>
        <taxon>Acinetobacter</taxon>
    </lineage>
</organism>
<keyword evidence="1" id="KW-1133">Transmembrane helix</keyword>
<accession>N9CW81</accession>
<protein>
    <recommendedName>
        <fullName evidence="4">DUF304 domain-containing protein</fullName>
    </recommendedName>
</protein>
<keyword evidence="1" id="KW-0812">Transmembrane</keyword>
<evidence type="ECO:0008006" key="4">
    <source>
        <dbReference type="Google" id="ProtNLM"/>
    </source>
</evidence>
<feature type="transmembrane region" description="Helical" evidence="1">
    <location>
        <begin position="28"/>
        <end position="46"/>
    </location>
</feature>
<dbReference type="Proteomes" id="UP000018444">
    <property type="component" value="Unassembled WGS sequence"/>
</dbReference>
<dbReference type="EMBL" id="APPZ01000007">
    <property type="protein sequence ID" value="ENV72685.1"/>
    <property type="molecule type" value="Genomic_DNA"/>
</dbReference>
<dbReference type="PATRIC" id="fig|1217662.4.peg.2094"/>
<dbReference type="GeneID" id="56339324"/>
<comment type="caution">
    <text evidence="2">The sequence shown here is derived from an EMBL/GenBank/DDBJ whole genome shotgun (WGS) entry which is preliminary data.</text>
</comment>
<keyword evidence="1" id="KW-0472">Membrane</keyword>
<feature type="transmembrane region" description="Helical" evidence="1">
    <location>
        <begin position="61"/>
        <end position="86"/>
    </location>
</feature>
<name>N9CW81_ACIJO</name>
<dbReference type="HOGENOM" id="CLU_1551972_0_0_6"/>
<proteinExistence type="predicted"/>
<evidence type="ECO:0000313" key="2">
    <source>
        <dbReference type="EMBL" id="ENV72685.1"/>
    </source>
</evidence>
<dbReference type="AlphaFoldDB" id="N9CW81"/>
<reference evidence="2 3" key="1">
    <citation type="submission" date="2013-02" db="EMBL/GenBank/DDBJ databases">
        <title>The Genome Sequence of Acinetobacter johnsonii ANC 3681.</title>
        <authorList>
            <consortium name="The Broad Institute Genome Sequencing Platform"/>
            <consortium name="The Broad Institute Genome Sequencing Center for Infectious Disease"/>
            <person name="Cerqueira G."/>
            <person name="Feldgarden M."/>
            <person name="Courvalin P."/>
            <person name="Perichon B."/>
            <person name="Grillot-Courvalin C."/>
            <person name="Clermont D."/>
            <person name="Rocha E."/>
            <person name="Yoon E.-J."/>
            <person name="Nemec A."/>
            <person name="Walker B."/>
            <person name="Young S.K."/>
            <person name="Zeng Q."/>
            <person name="Gargeya S."/>
            <person name="Fitzgerald M."/>
            <person name="Haas B."/>
            <person name="Abouelleil A."/>
            <person name="Alvarado L."/>
            <person name="Arachchi H.M."/>
            <person name="Berlin A.M."/>
            <person name="Chapman S.B."/>
            <person name="Dewar J."/>
            <person name="Goldberg J."/>
            <person name="Griggs A."/>
            <person name="Gujja S."/>
            <person name="Hansen M."/>
            <person name="Howarth C."/>
            <person name="Imamovic A."/>
            <person name="Larimer J."/>
            <person name="McCowan C."/>
            <person name="Murphy C."/>
            <person name="Neiman D."/>
            <person name="Pearson M."/>
            <person name="Priest M."/>
            <person name="Roberts A."/>
            <person name="Saif S."/>
            <person name="Shea T."/>
            <person name="Sisk P."/>
            <person name="Sykes S."/>
            <person name="Wortman J."/>
            <person name="Nusbaum C."/>
            <person name="Birren B."/>
        </authorList>
    </citation>
    <scope>NUCLEOTIDE SEQUENCE [LARGE SCALE GENOMIC DNA]</scope>
    <source>
        <strain evidence="2 3">ANC 3681</strain>
    </source>
</reference>